<evidence type="ECO:0000313" key="3">
    <source>
        <dbReference type="Proteomes" id="UP000076830"/>
    </source>
</evidence>
<protein>
    <submittedName>
        <fullName evidence="2">Uncharacterized protein</fullName>
    </submittedName>
</protein>
<sequence length="222" mass="24064">MSDGYPLHDPALSWEPATTGFDPLPAANDAPSPVRDDDLVRLADWLPRLGPVLWIHRDPRPSPHERACMTARGVMLLDHPALSALARSTQVVAGSAVTPQGPREWLAVRDVQGRAQAKLFLLPDTDYLAWDRLLADLGNRTDEEPIGSGSRWQAPITYLRGALARLGTPWRASVLTVSVNRLPWLHALGARPPAAISPLGLALARLIATDERADWAGAPVSV</sequence>
<name>A0A160DYS0_9GAMM</name>
<dbReference type="RefSeq" id="WP_067650703.1">
    <property type="nucleotide sequence ID" value="NZ_CP015249.1"/>
</dbReference>
<dbReference type="Proteomes" id="UP000076830">
    <property type="component" value="Chromosome"/>
</dbReference>
<organism evidence="2 3">
    <name type="scientific">Dokdonella koreensis DS-123</name>
    <dbReference type="NCBI Taxonomy" id="1300342"/>
    <lineage>
        <taxon>Bacteria</taxon>
        <taxon>Pseudomonadati</taxon>
        <taxon>Pseudomonadota</taxon>
        <taxon>Gammaproteobacteria</taxon>
        <taxon>Lysobacterales</taxon>
        <taxon>Rhodanobacteraceae</taxon>
        <taxon>Dokdonella</taxon>
    </lineage>
</organism>
<dbReference type="KEGG" id="dko:I596_3633"/>
<keyword evidence="3" id="KW-1185">Reference proteome</keyword>
<gene>
    <name evidence="2" type="ORF">I596_3633</name>
</gene>
<accession>A0A160DYS0</accession>
<reference evidence="2 3" key="1">
    <citation type="submission" date="2016-04" db="EMBL/GenBank/DDBJ databases">
        <title>Complete genome sequence of Dokdonella koreensis DS-123T.</title>
        <authorList>
            <person name="Kim J.F."/>
            <person name="Lee H."/>
            <person name="Kwak M.-J."/>
        </authorList>
    </citation>
    <scope>NUCLEOTIDE SEQUENCE [LARGE SCALE GENOMIC DNA]</scope>
    <source>
        <strain evidence="2 3">DS-123</strain>
    </source>
</reference>
<evidence type="ECO:0000313" key="2">
    <source>
        <dbReference type="EMBL" id="ANB19621.1"/>
    </source>
</evidence>
<proteinExistence type="predicted"/>
<dbReference type="OrthoDB" id="5957605at2"/>
<dbReference type="SUPFAM" id="SSF144064">
    <property type="entry name" value="Heme iron utilization protein-like"/>
    <property type="match status" value="1"/>
</dbReference>
<dbReference type="AlphaFoldDB" id="A0A160DYS0"/>
<evidence type="ECO:0000256" key="1">
    <source>
        <dbReference type="SAM" id="MobiDB-lite"/>
    </source>
</evidence>
<dbReference type="EMBL" id="CP015249">
    <property type="protein sequence ID" value="ANB19621.1"/>
    <property type="molecule type" value="Genomic_DNA"/>
</dbReference>
<feature type="region of interest" description="Disordered" evidence="1">
    <location>
        <begin position="1"/>
        <end position="32"/>
    </location>
</feature>
<dbReference type="STRING" id="1300342.I596_3633"/>